<name>A0A7M5UM39_9CNID</name>
<proteinExistence type="predicted"/>
<dbReference type="OrthoDB" id="10569242at2759"/>
<accession>A0A7M5UM39</accession>
<dbReference type="EnsemblMetazoa" id="CLYHEMT001144.1">
    <property type="protein sequence ID" value="CLYHEMP001144.1"/>
    <property type="gene ID" value="CLYHEMG001144"/>
</dbReference>
<sequence length="312" mass="36129">MLSKFMFQSVVNKPSSIIVRALRGRHGILCSSERRHAQQAFLFSSSITRKQDKPQYEYDPSTDTFRPKDQKGFTIKTQQPNYQNQNNNNKQQPQWKQFLRNWARTVFMVTGGIVWGGLIFVALFVDVKESTEVNFPPNDQLEEEVRSLVFYNLAHGKEDLARLVSIQDKKNRSEHIENLHESMHNKHDVFMESIEKIQNHRTVIELVGEPVQLCGFRVADKIGGLLQDFQNLAVDLHTGKSENIEAFMTVDTQNDDVILNTWTAECVIEGQNGLALLKMQFKRHASENSKWYLEDCYLKKMEVSDEKKLYGI</sequence>
<evidence type="ECO:0000313" key="3">
    <source>
        <dbReference type="Proteomes" id="UP000594262"/>
    </source>
</evidence>
<keyword evidence="1" id="KW-0812">Transmembrane</keyword>
<reference evidence="2" key="1">
    <citation type="submission" date="2021-01" db="UniProtKB">
        <authorList>
            <consortium name="EnsemblMetazoa"/>
        </authorList>
    </citation>
    <scope>IDENTIFICATION</scope>
</reference>
<protein>
    <submittedName>
        <fullName evidence="2">Uncharacterized protein</fullName>
    </submittedName>
</protein>
<keyword evidence="3" id="KW-1185">Reference proteome</keyword>
<evidence type="ECO:0000313" key="2">
    <source>
        <dbReference type="EnsemblMetazoa" id="CLYHEMP001144.1"/>
    </source>
</evidence>
<dbReference type="AlphaFoldDB" id="A0A7M5UM39"/>
<keyword evidence="1" id="KW-0472">Membrane</keyword>
<dbReference type="Proteomes" id="UP000594262">
    <property type="component" value="Unplaced"/>
</dbReference>
<organism evidence="2 3">
    <name type="scientific">Clytia hemisphaerica</name>
    <dbReference type="NCBI Taxonomy" id="252671"/>
    <lineage>
        <taxon>Eukaryota</taxon>
        <taxon>Metazoa</taxon>
        <taxon>Cnidaria</taxon>
        <taxon>Hydrozoa</taxon>
        <taxon>Hydroidolina</taxon>
        <taxon>Leptothecata</taxon>
        <taxon>Obeliida</taxon>
        <taxon>Clytiidae</taxon>
        <taxon>Clytia</taxon>
    </lineage>
</organism>
<feature type="transmembrane region" description="Helical" evidence="1">
    <location>
        <begin position="106"/>
        <end position="125"/>
    </location>
</feature>
<evidence type="ECO:0000256" key="1">
    <source>
        <dbReference type="SAM" id="Phobius"/>
    </source>
</evidence>
<keyword evidence="1" id="KW-1133">Transmembrane helix</keyword>